<feature type="compositionally biased region" description="Basic and acidic residues" evidence="1">
    <location>
        <begin position="431"/>
        <end position="444"/>
    </location>
</feature>
<protein>
    <submittedName>
        <fullName evidence="2">Uncharacterized protein</fullName>
    </submittedName>
</protein>
<name>A0ABQ4ZH29_9ASTR</name>
<dbReference type="EMBL" id="BQNB010011286">
    <property type="protein sequence ID" value="GJS88606.1"/>
    <property type="molecule type" value="Genomic_DNA"/>
</dbReference>
<proteinExistence type="predicted"/>
<reference evidence="2" key="1">
    <citation type="journal article" date="2022" name="Int. J. Mol. Sci.">
        <title>Draft Genome of Tanacetum Coccineum: Genomic Comparison of Closely Related Tanacetum-Family Plants.</title>
        <authorList>
            <person name="Yamashiro T."/>
            <person name="Shiraishi A."/>
            <person name="Nakayama K."/>
            <person name="Satake H."/>
        </authorList>
    </citation>
    <scope>NUCLEOTIDE SEQUENCE</scope>
</reference>
<feature type="region of interest" description="Disordered" evidence="1">
    <location>
        <begin position="431"/>
        <end position="450"/>
    </location>
</feature>
<gene>
    <name evidence="2" type="ORF">Tco_0771242</name>
</gene>
<evidence type="ECO:0000256" key="1">
    <source>
        <dbReference type="SAM" id="MobiDB-lite"/>
    </source>
</evidence>
<dbReference type="Proteomes" id="UP001151760">
    <property type="component" value="Unassembled WGS sequence"/>
</dbReference>
<evidence type="ECO:0000313" key="2">
    <source>
        <dbReference type="EMBL" id="GJS88606.1"/>
    </source>
</evidence>
<reference evidence="2" key="2">
    <citation type="submission" date="2022-01" db="EMBL/GenBank/DDBJ databases">
        <authorList>
            <person name="Yamashiro T."/>
            <person name="Shiraishi A."/>
            <person name="Satake H."/>
            <person name="Nakayama K."/>
        </authorList>
    </citation>
    <scope>NUCLEOTIDE SEQUENCE</scope>
</reference>
<evidence type="ECO:0000313" key="3">
    <source>
        <dbReference type="Proteomes" id="UP001151760"/>
    </source>
</evidence>
<organism evidence="2 3">
    <name type="scientific">Tanacetum coccineum</name>
    <dbReference type="NCBI Taxonomy" id="301880"/>
    <lineage>
        <taxon>Eukaryota</taxon>
        <taxon>Viridiplantae</taxon>
        <taxon>Streptophyta</taxon>
        <taxon>Embryophyta</taxon>
        <taxon>Tracheophyta</taxon>
        <taxon>Spermatophyta</taxon>
        <taxon>Magnoliopsida</taxon>
        <taxon>eudicotyledons</taxon>
        <taxon>Gunneridae</taxon>
        <taxon>Pentapetalae</taxon>
        <taxon>asterids</taxon>
        <taxon>campanulids</taxon>
        <taxon>Asterales</taxon>
        <taxon>Asteraceae</taxon>
        <taxon>Asteroideae</taxon>
        <taxon>Anthemideae</taxon>
        <taxon>Anthemidinae</taxon>
        <taxon>Tanacetum</taxon>
    </lineage>
</organism>
<feature type="compositionally biased region" description="Polar residues" evidence="1">
    <location>
        <begin position="13"/>
        <end position="39"/>
    </location>
</feature>
<keyword evidence="3" id="KW-1185">Reference proteome</keyword>
<feature type="compositionally biased region" description="Polar residues" evidence="1">
    <location>
        <begin position="133"/>
        <end position="151"/>
    </location>
</feature>
<comment type="caution">
    <text evidence="2">The sequence shown here is derived from an EMBL/GenBank/DDBJ whole genome shotgun (WGS) entry which is preliminary data.</text>
</comment>
<feature type="compositionally biased region" description="Gly residues" evidence="1">
    <location>
        <begin position="46"/>
        <end position="58"/>
    </location>
</feature>
<feature type="region of interest" description="Disordered" evidence="1">
    <location>
        <begin position="133"/>
        <end position="164"/>
    </location>
</feature>
<feature type="region of interest" description="Disordered" evidence="1">
    <location>
        <begin position="1"/>
        <end position="77"/>
    </location>
</feature>
<accession>A0ABQ4ZH29</accession>
<sequence length="450" mass="50491">MMKRLMFQESQKETAFNSENSETSFENRSPNSQNSVGQESRTKGLGNKGGVMGSGEGYGMAVECTRPMPPEERSAAKEVKLSSEDQALHDELVSLMHQESLAKAHNDDQRIAFEEEKRRISIAKGKECVDSTFTLSTANTPPQSTGNTPTDSNDDISKDGVFTTNSFDAEEGGVADYNNMDPTIDVPSTPTLRIHKIHPQSQIIGKSTAGVQTRRKLQDKEPRKSLQHLSRMKVGLESMQEELLQLQATRLPELKQSYSLHLHPSMGITVYQMDVKSALLYGNHHRKVYVKNSLQVLKILSSPKQVYKMSRHIWPASSPRAWYIEDIHLGSTKSSIVKDFEDLMQKNSSEFHGELHFLFRASSQAIKNEKSEEGEDVDCTSLQCLRLGVSWYLLLPRPNKCLLFVCCKISSHSKVSSSTCCQKGPLGDYAGDNHDRRSTSERMSKPWQKT</sequence>